<dbReference type="InterPro" id="IPR029787">
    <property type="entry name" value="Nucleotide_cyclase"/>
</dbReference>
<evidence type="ECO:0000313" key="5">
    <source>
        <dbReference type="EMBL" id="OAJ91996.1"/>
    </source>
</evidence>
<dbReference type="Pfam" id="PF00990">
    <property type="entry name" value="GGDEF"/>
    <property type="match status" value="1"/>
</dbReference>
<gene>
    <name evidence="5" type="ORF">APB76_21810</name>
</gene>
<organism evidence="5 6">
    <name type="scientific">Vibrio bivalvicida</name>
    <dbReference type="NCBI Taxonomy" id="1276888"/>
    <lineage>
        <taxon>Bacteria</taxon>
        <taxon>Pseudomonadati</taxon>
        <taxon>Pseudomonadota</taxon>
        <taxon>Gammaproteobacteria</taxon>
        <taxon>Vibrionales</taxon>
        <taxon>Vibrionaceae</taxon>
        <taxon>Vibrio</taxon>
        <taxon>Vibrio oreintalis group</taxon>
    </lineage>
</organism>
<dbReference type="GO" id="GO:0005886">
    <property type="term" value="C:plasma membrane"/>
    <property type="evidence" value="ECO:0007669"/>
    <property type="project" value="TreeGrafter"/>
</dbReference>
<comment type="cofactor">
    <cofactor evidence="1">
        <name>Mg(2+)</name>
        <dbReference type="ChEBI" id="CHEBI:18420"/>
    </cofactor>
</comment>
<comment type="catalytic activity">
    <reaction evidence="3">
        <text>2 GTP = 3',3'-c-di-GMP + 2 diphosphate</text>
        <dbReference type="Rhea" id="RHEA:24898"/>
        <dbReference type="ChEBI" id="CHEBI:33019"/>
        <dbReference type="ChEBI" id="CHEBI:37565"/>
        <dbReference type="ChEBI" id="CHEBI:58805"/>
        <dbReference type="EC" id="2.7.7.65"/>
    </reaction>
</comment>
<dbReference type="InterPro" id="IPR000160">
    <property type="entry name" value="GGDEF_dom"/>
</dbReference>
<dbReference type="Proteomes" id="UP000078406">
    <property type="component" value="Unassembled WGS sequence"/>
</dbReference>
<evidence type="ECO:0000256" key="1">
    <source>
        <dbReference type="ARBA" id="ARBA00001946"/>
    </source>
</evidence>
<comment type="caution">
    <text evidence="5">The sequence shown here is derived from an EMBL/GenBank/DDBJ whole genome shotgun (WGS) entry which is preliminary data.</text>
</comment>
<proteinExistence type="predicted"/>
<dbReference type="PROSITE" id="PS50887">
    <property type="entry name" value="GGDEF"/>
    <property type="match status" value="1"/>
</dbReference>
<dbReference type="NCBIfam" id="TIGR00254">
    <property type="entry name" value="GGDEF"/>
    <property type="match status" value="1"/>
</dbReference>
<feature type="domain" description="GGDEF" evidence="4">
    <location>
        <begin position="175"/>
        <end position="304"/>
    </location>
</feature>
<dbReference type="InterPro" id="IPR050469">
    <property type="entry name" value="Diguanylate_Cyclase"/>
</dbReference>
<reference evidence="5 6" key="1">
    <citation type="journal article" date="2016" name="Syst. Appl. Microbiol.">
        <title>Vibrio bivalvicida sp. nov., a novel larval pathogen for bivalve molluscs reared in a hatchery.</title>
        <authorList>
            <person name="Dubert J."/>
            <person name="Romalde J.L."/>
            <person name="Prado S."/>
            <person name="Barja J.L."/>
        </authorList>
    </citation>
    <scope>NUCLEOTIDE SEQUENCE [LARGE SCALE GENOMIC DNA]</scope>
    <source>
        <strain evidence="5 6">605</strain>
    </source>
</reference>
<evidence type="ECO:0000259" key="4">
    <source>
        <dbReference type="PROSITE" id="PS50887"/>
    </source>
</evidence>
<dbReference type="SUPFAM" id="SSF55073">
    <property type="entry name" value="Nucleotide cyclase"/>
    <property type="match status" value="1"/>
</dbReference>
<accession>A0A177XUF4</accession>
<evidence type="ECO:0000256" key="3">
    <source>
        <dbReference type="ARBA" id="ARBA00034247"/>
    </source>
</evidence>
<sequence length="320" mass="36385">MEDKIIRSVIEITEQRNSVSLGHCLVATLAEMIPAESIELTYFINNTARTVAKITCIGAAQREFDWVYDSTSVNNGTRSHLNEQSVISRDDDGRYISTHPIPVSDDSSAELIVVLGESPANYELLIDGFAKIYRNYLVVLHDSERDKLTGLLNRRTLEERLSRCFSIIPDRPVEITAWVAIVDLDHFKGVNDRFGHMIGDEVLLLFAQQMRNYFSGNEQLFRFGGEEFVILLPQQSMEQCRATLEGFRLHINSFRFPQVINLTFSCGVCGVTPQEYLPTILDHADSALYYAKDNGRNQIHFFNAKCPEGYRNGQDDVELF</sequence>
<dbReference type="PANTHER" id="PTHR45138">
    <property type="entry name" value="REGULATORY COMPONENTS OF SENSORY TRANSDUCTION SYSTEM"/>
    <property type="match status" value="1"/>
</dbReference>
<dbReference type="CDD" id="cd01949">
    <property type="entry name" value="GGDEF"/>
    <property type="match status" value="1"/>
</dbReference>
<protein>
    <recommendedName>
        <fullName evidence="2">diguanylate cyclase</fullName>
        <ecNumber evidence="2">2.7.7.65</ecNumber>
    </recommendedName>
</protein>
<dbReference type="SMART" id="SM00267">
    <property type="entry name" value="GGDEF"/>
    <property type="match status" value="1"/>
</dbReference>
<dbReference type="EMBL" id="LLEI02000091">
    <property type="protein sequence ID" value="OAJ91996.1"/>
    <property type="molecule type" value="Genomic_DNA"/>
</dbReference>
<dbReference type="RefSeq" id="WP_054962534.1">
    <property type="nucleotide sequence ID" value="NZ_LLEI02000091.1"/>
</dbReference>
<dbReference type="AlphaFoldDB" id="A0A177XUF4"/>
<dbReference type="GO" id="GO:1902201">
    <property type="term" value="P:negative regulation of bacterial-type flagellum-dependent cell motility"/>
    <property type="evidence" value="ECO:0007669"/>
    <property type="project" value="TreeGrafter"/>
</dbReference>
<dbReference type="Gene3D" id="3.30.70.270">
    <property type="match status" value="1"/>
</dbReference>
<dbReference type="GO" id="GO:0043709">
    <property type="term" value="P:cell adhesion involved in single-species biofilm formation"/>
    <property type="evidence" value="ECO:0007669"/>
    <property type="project" value="TreeGrafter"/>
</dbReference>
<dbReference type="PANTHER" id="PTHR45138:SF9">
    <property type="entry name" value="DIGUANYLATE CYCLASE DGCM-RELATED"/>
    <property type="match status" value="1"/>
</dbReference>
<evidence type="ECO:0000313" key="6">
    <source>
        <dbReference type="Proteomes" id="UP000078406"/>
    </source>
</evidence>
<dbReference type="EC" id="2.7.7.65" evidence="2"/>
<name>A0A177XUF4_9VIBR</name>
<dbReference type="FunFam" id="3.30.70.270:FF:000001">
    <property type="entry name" value="Diguanylate cyclase domain protein"/>
    <property type="match status" value="1"/>
</dbReference>
<evidence type="ECO:0000256" key="2">
    <source>
        <dbReference type="ARBA" id="ARBA00012528"/>
    </source>
</evidence>
<dbReference type="GO" id="GO:0052621">
    <property type="term" value="F:diguanylate cyclase activity"/>
    <property type="evidence" value="ECO:0007669"/>
    <property type="project" value="UniProtKB-EC"/>
</dbReference>
<dbReference type="InterPro" id="IPR043128">
    <property type="entry name" value="Rev_trsase/Diguanyl_cyclase"/>
</dbReference>